<dbReference type="Proteomes" id="UP000261324">
    <property type="component" value="Unassembled WGS sequence"/>
</dbReference>
<feature type="domain" description="N-acetyltransferase" evidence="1">
    <location>
        <begin position="4"/>
        <end position="175"/>
    </location>
</feature>
<dbReference type="RefSeq" id="WP_117658824.1">
    <property type="nucleotide sequence ID" value="NZ_QSRA01000003.1"/>
</dbReference>
<proteinExistence type="predicted"/>
<dbReference type="Pfam" id="PF13302">
    <property type="entry name" value="Acetyltransf_3"/>
    <property type="match status" value="1"/>
</dbReference>
<comment type="caution">
    <text evidence="2">The sequence shown here is derived from an EMBL/GenBank/DDBJ whole genome shotgun (WGS) entry which is preliminary data.</text>
</comment>
<protein>
    <submittedName>
        <fullName evidence="2">GNAT family acetyltransferase</fullName>
    </submittedName>
</protein>
<dbReference type="PANTHER" id="PTHR39173">
    <property type="entry name" value="ACETYLTRANSFERASE"/>
    <property type="match status" value="1"/>
</dbReference>
<accession>A0A3E4PZR9</accession>
<dbReference type="InterPro" id="IPR016181">
    <property type="entry name" value="Acyl_CoA_acyltransferase"/>
</dbReference>
<name>A0A3E4PZR9_9FIRM</name>
<reference evidence="2 3" key="1">
    <citation type="submission" date="2018-08" db="EMBL/GenBank/DDBJ databases">
        <title>A genome reference for cultivated species of the human gut microbiota.</title>
        <authorList>
            <person name="Zou Y."/>
            <person name="Xue W."/>
            <person name="Luo G."/>
        </authorList>
    </citation>
    <scope>NUCLEOTIDE SEQUENCE [LARGE SCALE GENOMIC DNA]</scope>
    <source>
        <strain evidence="2 3">TF09-3</strain>
    </source>
</reference>
<dbReference type="PROSITE" id="PS51186">
    <property type="entry name" value="GNAT"/>
    <property type="match status" value="1"/>
</dbReference>
<dbReference type="InterPro" id="IPR000182">
    <property type="entry name" value="GNAT_dom"/>
</dbReference>
<evidence type="ECO:0000313" key="2">
    <source>
        <dbReference type="EMBL" id="RGK85418.1"/>
    </source>
</evidence>
<sequence length="175" mass="20297">MTCEEIRLVKPTLELEKEALKYRQEHFDFGEQVINGSELFDKISSYSEWLEKVIANASLKTVDPNWVLTDTFFAVRVSDNKIVGIVDLRYRLNDFLKDFGNCGYSVRPSERRKGYATEILRQICLVAKEHGLKQLQLSVEKDNVASIKTIEKNGGEFSRSFIFENEEAYVYLLRL</sequence>
<dbReference type="GO" id="GO:0016747">
    <property type="term" value="F:acyltransferase activity, transferring groups other than amino-acyl groups"/>
    <property type="evidence" value="ECO:0007669"/>
    <property type="project" value="InterPro"/>
</dbReference>
<dbReference type="AlphaFoldDB" id="A0A3E4PZR9"/>
<dbReference type="EMBL" id="QSRA01000003">
    <property type="protein sequence ID" value="RGK85418.1"/>
    <property type="molecule type" value="Genomic_DNA"/>
</dbReference>
<evidence type="ECO:0000259" key="1">
    <source>
        <dbReference type="PROSITE" id="PS51186"/>
    </source>
</evidence>
<dbReference type="SUPFAM" id="SSF55729">
    <property type="entry name" value="Acyl-CoA N-acyltransferases (Nat)"/>
    <property type="match status" value="1"/>
</dbReference>
<dbReference type="Gene3D" id="3.40.630.30">
    <property type="match status" value="1"/>
</dbReference>
<dbReference type="PANTHER" id="PTHR39173:SF1">
    <property type="entry name" value="ACETYLTRANSFERASE"/>
    <property type="match status" value="1"/>
</dbReference>
<keyword evidence="2" id="KW-0808">Transferase</keyword>
<gene>
    <name evidence="2" type="ORF">DXC93_02920</name>
</gene>
<dbReference type="CDD" id="cd04301">
    <property type="entry name" value="NAT_SF"/>
    <property type="match status" value="1"/>
</dbReference>
<organism evidence="2 3">
    <name type="scientific">Dorea formicigenerans</name>
    <dbReference type="NCBI Taxonomy" id="39486"/>
    <lineage>
        <taxon>Bacteria</taxon>
        <taxon>Bacillati</taxon>
        <taxon>Bacillota</taxon>
        <taxon>Clostridia</taxon>
        <taxon>Lachnospirales</taxon>
        <taxon>Lachnospiraceae</taxon>
        <taxon>Dorea</taxon>
    </lineage>
</organism>
<evidence type="ECO:0000313" key="3">
    <source>
        <dbReference type="Proteomes" id="UP000261324"/>
    </source>
</evidence>